<dbReference type="InterPro" id="IPR004090">
    <property type="entry name" value="Chemotax_Me-accpt_rcpt"/>
</dbReference>
<evidence type="ECO:0000256" key="3">
    <source>
        <dbReference type="ARBA" id="ARBA00029447"/>
    </source>
</evidence>
<evidence type="ECO:0000259" key="9">
    <source>
        <dbReference type="PROSITE" id="PS50885"/>
    </source>
</evidence>
<dbReference type="GO" id="GO:0006935">
    <property type="term" value="P:chemotaxis"/>
    <property type="evidence" value="ECO:0007669"/>
    <property type="project" value="InterPro"/>
</dbReference>
<evidence type="ECO:0000256" key="1">
    <source>
        <dbReference type="ARBA" id="ARBA00004370"/>
    </source>
</evidence>
<protein>
    <submittedName>
        <fullName evidence="10">Methyl-accepting chemotaxis protein</fullName>
    </submittedName>
</protein>
<dbReference type="CDD" id="cd11386">
    <property type="entry name" value="MCP_signal"/>
    <property type="match status" value="1"/>
</dbReference>
<feature type="coiled-coil region" evidence="5">
    <location>
        <begin position="469"/>
        <end position="496"/>
    </location>
</feature>
<feature type="domain" description="HAMP" evidence="9">
    <location>
        <begin position="212"/>
        <end position="264"/>
    </location>
</feature>
<dbReference type="AlphaFoldDB" id="A0A235EMF9"/>
<dbReference type="InterPro" id="IPR003660">
    <property type="entry name" value="HAMP_dom"/>
</dbReference>
<evidence type="ECO:0000256" key="4">
    <source>
        <dbReference type="PROSITE-ProRule" id="PRU00284"/>
    </source>
</evidence>
<dbReference type="EMBL" id="NOIG01000006">
    <property type="protein sequence ID" value="OYD50200.1"/>
    <property type="molecule type" value="Genomic_DNA"/>
</dbReference>
<feature type="region of interest" description="Disordered" evidence="6">
    <location>
        <begin position="518"/>
        <end position="566"/>
    </location>
</feature>
<evidence type="ECO:0000256" key="2">
    <source>
        <dbReference type="ARBA" id="ARBA00022481"/>
    </source>
</evidence>
<feature type="domain" description="Methyl-accepting transducer" evidence="8">
    <location>
        <begin position="269"/>
        <end position="498"/>
    </location>
</feature>
<dbReference type="CDD" id="cd19411">
    <property type="entry name" value="MCP2201-like_sensor"/>
    <property type="match status" value="1"/>
</dbReference>
<dbReference type="InterPro" id="IPR004089">
    <property type="entry name" value="MCPsignal_dom"/>
</dbReference>
<feature type="coiled-coil region" evidence="5">
    <location>
        <begin position="288"/>
        <end position="322"/>
    </location>
</feature>
<dbReference type="PROSITE" id="PS50885">
    <property type="entry name" value="HAMP"/>
    <property type="match status" value="1"/>
</dbReference>
<gene>
    <name evidence="10" type="ORF">CBY09_09015</name>
</gene>
<dbReference type="PROSITE" id="PS50111">
    <property type="entry name" value="CHEMOTAXIS_TRANSDUC_2"/>
    <property type="match status" value="1"/>
</dbReference>
<comment type="subcellular location">
    <subcellularLocation>
        <location evidence="1">Membrane</location>
    </subcellularLocation>
</comment>
<dbReference type="SMART" id="SM00304">
    <property type="entry name" value="HAMP"/>
    <property type="match status" value="1"/>
</dbReference>
<keyword evidence="7" id="KW-0812">Transmembrane</keyword>
<dbReference type="Pfam" id="PF12729">
    <property type="entry name" value="4HB_MCP_1"/>
    <property type="match status" value="1"/>
</dbReference>
<proteinExistence type="inferred from homology"/>
<evidence type="ECO:0000256" key="6">
    <source>
        <dbReference type="SAM" id="MobiDB-lite"/>
    </source>
</evidence>
<feature type="transmembrane region" description="Helical" evidence="7">
    <location>
        <begin position="12"/>
        <end position="34"/>
    </location>
</feature>
<evidence type="ECO:0000259" key="8">
    <source>
        <dbReference type="PROSITE" id="PS50111"/>
    </source>
</evidence>
<dbReference type="InterPro" id="IPR024478">
    <property type="entry name" value="HlyB_4HB_MCP"/>
</dbReference>
<reference evidence="10 11" key="1">
    <citation type="submission" date="2017-07" db="EMBL/GenBank/DDBJ databases">
        <title>Acidovorax KNDSW TSA 6 genome sequence and assembly.</title>
        <authorList>
            <person name="Mayilraj S."/>
        </authorList>
    </citation>
    <scope>NUCLEOTIDE SEQUENCE [LARGE SCALE GENOMIC DNA]</scope>
    <source>
        <strain evidence="10 11">KNDSW-TSA6</strain>
    </source>
</reference>
<comment type="caution">
    <text evidence="10">The sequence shown here is derived from an EMBL/GenBank/DDBJ whole genome shotgun (WGS) entry which is preliminary data.</text>
</comment>
<comment type="similarity">
    <text evidence="3">Belongs to the methyl-accepting chemotaxis (MCP) protein family.</text>
</comment>
<dbReference type="PANTHER" id="PTHR43531">
    <property type="entry name" value="PROTEIN ICFG"/>
    <property type="match status" value="1"/>
</dbReference>
<dbReference type="Proteomes" id="UP000215441">
    <property type="component" value="Unassembled WGS sequence"/>
</dbReference>
<evidence type="ECO:0000313" key="10">
    <source>
        <dbReference type="EMBL" id="OYD50200.1"/>
    </source>
</evidence>
<keyword evidence="7" id="KW-0472">Membrane</keyword>
<evidence type="ECO:0000256" key="5">
    <source>
        <dbReference type="SAM" id="Coils"/>
    </source>
</evidence>
<name>A0A235EMF9_9BURK</name>
<evidence type="ECO:0000256" key="7">
    <source>
        <dbReference type="SAM" id="Phobius"/>
    </source>
</evidence>
<dbReference type="PANTHER" id="PTHR43531:SF14">
    <property type="entry name" value="METHYL-ACCEPTING CHEMOTAXIS PROTEIN I-RELATED"/>
    <property type="match status" value="1"/>
</dbReference>
<dbReference type="PRINTS" id="PR00260">
    <property type="entry name" value="CHEMTRNSDUCR"/>
</dbReference>
<dbReference type="Gene3D" id="1.10.287.950">
    <property type="entry name" value="Methyl-accepting chemotaxis protein"/>
    <property type="match status" value="1"/>
</dbReference>
<dbReference type="RefSeq" id="WP_094288679.1">
    <property type="nucleotide sequence ID" value="NZ_NOIG01000006.1"/>
</dbReference>
<dbReference type="Pfam" id="PF00015">
    <property type="entry name" value="MCPsignal"/>
    <property type="match status" value="1"/>
</dbReference>
<accession>A0A235EMF9</accession>
<dbReference type="GO" id="GO:0004888">
    <property type="term" value="F:transmembrane signaling receptor activity"/>
    <property type="evidence" value="ECO:0007669"/>
    <property type="project" value="InterPro"/>
</dbReference>
<dbReference type="OrthoDB" id="9763018at2"/>
<dbReference type="InterPro" id="IPR051310">
    <property type="entry name" value="MCP_chemotaxis"/>
</dbReference>
<keyword evidence="7" id="KW-1133">Transmembrane helix</keyword>
<feature type="compositionally biased region" description="Low complexity" evidence="6">
    <location>
        <begin position="538"/>
        <end position="549"/>
    </location>
</feature>
<dbReference type="FunFam" id="1.10.287.950:FF:000001">
    <property type="entry name" value="Methyl-accepting chemotaxis sensory transducer"/>
    <property type="match status" value="1"/>
</dbReference>
<dbReference type="InterPro" id="IPR047347">
    <property type="entry name" value="YvaQ-like_sensor"/>
</dbReference>
<keyword evidence="5" id="KW-0175">Coiled coil</keyword>
<sequence length="591" mass="62693">MNFNDLKISTRLTLGFGLMGLLIGIMGTLSMGLAHRADNAFHSIIDDRFPKVLNLHVAKEDVTAVELALTQMLLDTRPENLQRHQALVNSKRQEITQLLDTLGQQITSPEGKAALAETQRARSDYAAQLQRYSELANAGQLDEARTILTGAMAAPRATYFEALDRLIAYQESLAKNAQAEAVAAVSTMNVFVLSLTGLSLIAGAVIGLRIVRSTTEPLRRAVDAARAVAAGDLSLPITYRGTNETAQLLKSLLEMQQSLVHLVGQVRHNSDSVSNASAEIAQGNNDLSARTEQQASALQETAASMEQLNTAVRNNADNAQRADAMARSASEVAAQGGSVVAEVVHTMKDINESSRQIADIVGVIDSIAFQTNILALNAAVEAARAGEQGRGFAVVATEVRVLASRSAEASREIKSLIGTSVERVEAGTALVDRAGQTMSEVVASIRRVTDIMGEISAASTEQSQGVDQINEAVTQMDQATQQNAALVEEMAAAAASLNHQATDLVNTVATFRLSAQDETTALPPPSRTKALAHTQHTPQAAQPRAAARPMVGKHDTPRPTLGHRPRTTTALKPAAVALATASGGDANWESF</sequence>
<dbReference type="SMART" id="SM00283">
    <property type="entry name" value="MA"/>
    <property type="match status" value="1"/>
</dbReference>
<dbReference type="Pfam" id="PF00672">
    <property type="entry name" value="HAMP"/>
    <property type="match status" value="1"/>
</dbReference>
<evidence type="ECO:0000313" key="11">
    <source>
        <dbReference type="Proteomes" id="UP000215441"/>
    </source>
</evidence>
<keyword evidence="4" id="KW-0807">Transducer</keyword>
<dbReference type="GO" id="GO:0007165">
    <property type="term" value="P:signal transduction"/>
    <property type="evidence" value="ECO:0007669"/>
    <property type="project" value="UniProtKB-KW"/>
</dbReference>
<keyword evidence="2" id="KW-0488">Methylation</keyword>
<dbReference type="SUPFAM" id="SSF58104">
    <property type="entry name" value="Methyl-accepting chemotaxis protein (MCP) signaling domain"/>
    <property type="match status" value="1"/>
</dbReference>
<organism evidence="10 11">
    <name type="scientific">Acidovorax kalamii</name>
    <dbReference type="NCBI Taxonomy" id="2004485"/>
    <lineage>
        <taxon>Bacteria</taxon>
        <taxon>Pseudomonadati</taxon>
        <taxon>Pseudomonadota</taxon>
        <taxon>Betaproteobacteria</taxon>
        <taxon>Burkholderiales</taxon>
        <taxon>Comamonadaceae</taxon>
        <taxon>Acidovorax</taxon>
    </lineage>
</organism>
<dbReference type="GO" id="GO:0005886">
    <property type="term" value="C:plasma membrane"/>
    <property type="evidence" value="ECO:0007669"/>
    <property type="project" value="TreeGrafter"/>
</dbReference>
<keyword evidence="11" id="KW-1185">Reference proteome</keyword>